<dbReference type="VEuPathDB" id="VectorBase:HLOH_063111"/>
<name>A0A9J6GNQ0_HAELO</name>
<accession>A0A9J6GNQ0</accession>
<evidence type="ECO:0000313" key="1">
    <source>
        <dbReference type="EMBL" id="KAH9377237.1"/>
    </source>
</evidence>
<keyword evidence="2" id="KW-1185">Reference proteome</keyword>
<protein>
    <submittedName>
        <fullName evidence="1">Uncharacterized protein</fullName>
    </submittedName>
</protein>
<reference evidence="1 2" key="1">
    <citation type="journal article" date="2020" name="Cell">
        <title>Large-Scale Comparative Analyses of Tick Genomes Elucidate Their Genetic Diversity and Vector Capacities.</title>
        <authorList>
            <consortium name="Tick Genome and Microbiome Consortium (TIGMIC)"/>
            <person name="Jia N."/>
            <person name="Wang J."/>
            <person name="Shi W."/>
            <person name="Du L."/>
            <person name="Sun Y."/>
            <person name="Zhan W."/>
            <person name="Jiang J.F."/>
            <person name="Wang Q."/>
            <person name="Zhang B."/>
            <person name="Ji P."/>
            <person name="Bell-Sakyi L."/>
            <person name="Cui X.M."/>
            <person name="Yuan T.T."/>
            <person name="Jiang B.G."/>
            <person name="Yang W.F."/>
            <person name="Lam T.T."/>
            <person name="Chang Q.C."/>
            <person name="Ding S.J."/>
            <person name="Wang X.J."/>
            <person name="Zhu J.G."/>
            <person name="Ruan X.D."/>
            <person name="Zhao L."/>
            <person name="Wei J.T."/>
            <person name="Ye R.Z."/>
            <person name="Que T.C."/>
            <person name="Du C.H."/>
            <person name="Zhou Y.H."/>
            <person name="Cheng J.X."/>
            <person name="Dai P.F."/>
            <person name="Guo W.B."/>
            <person name="Han X.H."/>
            <person name="Huang E.J."/>
            <person name="Li L.F."/>
            <person name="Wei W."/>
            <person name="Gao Y.C."/>
            <person name="Liu J.Z."/>
            <person name="Shao H.Z."/>
            <person name="Wang X."/>
            <person name="Wang C.C."/>
            <person name="Yang T.C."/>
            <person name="Huo Q.B."/>
            <person name="Li W."/>
            <person name="Chen H.Y."/>
            <person name="Chen S.E."/>
            <person name="Zhou L.G."/>
            <person name="Ni X.B."/>
            <person name="Tian J.H."/>
            <person name="Sheng Y."/>
            <person name="Liu T."/>
            <person name="Pan Y.S."/>
            <person name="Xia L.Y."/>
            <person name="Li J."/>
            <person name="Zhao F."/>
            <person name="Cao W.C."/>
        </authorList>
    </citation>
    <scope>NUCLEOTIDE SEQUENCE [LARGE SCALE GENOMIC DNA]</scope>
    <source>
        <strain evidence="1">HaeL-2018</strain>
    </source>
</reference>
<sequence length="139" mass="16057">MREHRLGVGKIVEHAVENSLDILMADKKGYFAVAPYHVFCEKALTAVEKNCKPIDVKASKVKERAMSLLRRHNLEQLARSLKKAKGLHLKPFFVVKTHKPEARFRTIVTEKRLRQLAVYSFLEKHLLSLQLNDPYLIPN</sequence>
<dbReference type="AlphaFoldDB" id="A0A9J6GNQ0"/>
<dbReference type="OMA" id="AVEKNCK"/>
<dbReference type="Proteomes" id="UP000821853">
    <property type="component" value="Unassembled WGS sequence"/>
</dbReference>
<dbReference type="EMBL" id="JABSTR010000008">
    <property type="protein sequence ID" value="KAH9377237.1"/>
    <property type="molecule type" value="Genomic_DNA"/>
</dbReference>
<comment type="caution">
    <text evidence="1">The sequence shown here is derived from an EMBL/GenBank/DDBJ whole genome shotgun (WGS) entry which is preliminary data.</text>
</comment>
<proteinExistence type="predicted"/>
<organism evidence="1 2">
    <name type="scientific">Haemaphysalis longicornis</name>
    <name type="common">Bush tick</name>
    <dbReference type="NCBI Taxonomy" id="44386"/>
    <lineage>
        <taxon>Eukaryota</taxon>
        <taxon>Metazoa</taxon>
        <taxon>Ecdysozoa</taxon>
        <taxon>Arthropoda</taxon>
        <taxon>Chelicerata</taxon>
        <taxon>Arachnida</taxon>
        <taxon>Acari</taxon>
        <taxon>Parasitiformes</taxon>
        <taxon>Ixodida</taxon>
        <taxon>Ixodoidea</taxon>
        <taxon>Ixodidae</taxon>
        <taxon>Haemaphysalinae</taxon>
        <taxon>Haemaphysalis</taxon>
    </lineage>
</organism>
<evidence type="ECO:0000313" key="2">
    <source>
        <dbReference type="Proteomes" id="UP000821853"/>
    </source>
</evidence>
<gene>
    <name evidence="1" type="ORF">HPB48_006958</name>
</gene>